<feature type="coiled-coil region" evidence="1">
    <location>
        <begin position="436"/>
        <end position="463"/>
    </location>
</feature>
<organism evidence="3 4">
    <name type="scientific">Thalassiosira oceanica</name>
    <name type="common">Marine diatom</name>
    <dbReference type="NCBI Taxonomy" id="159749"/>
    <lineage>
        <taxon>Eukaryota</taxon>
        <taxon>Sar</taxon>
        <taxon>Stramenopiles</taxon>
        <taxon>Ochrophyta</taxon>
        <taxon>Bacillariophyta</taxon>
        <taxon>Coscinodiscophyceae</taxon>
        <taxon>Thalassiosirophycidae</taxon>
        <taxon>Thalassiosirales</taxon>
        <taxon>Thalassiosiraceae</taxon>
        <taxon>Thalassiosira</taxon>
    </lineage>
</organism>
<feature type="region of interest" description="Disordered" evidence="2">
    <location>
        <begin position="1070"/>
        <end position="1138"/>
    </location>
</feature>
<name>K0SXC8_THAOC</name>
<reference evidence="3 4" key="1">
    <citation type="journal article" date="2012" name="Genome Biol.">
        <title>Genome and low-iron response of an oceanic diatom adapted to chronic iron limitation.</title>
        <authorList>
            <person name="Lommer M."/>
            <person name="Specht M."/>
            <person name="Roy A.S."/>
            <person name="Kraemer L."/>
            <person name="Andreson R."/>
            <person name="Gutowska M.A."/>
            <person name="Wolf J."/>
            <person name="Bergner S.V."/>
            <person name="Schilhabel M.B."/>
            <person name="Klostermeier U.C."/>
            <person name="Beiko R.G."/>
            <person name="Rosenstiel P."/>
            <person name="Hippler M."/>
            <person name="Laroche J."/>
        </authorList>
    </citation>
    <scope>NUCLEOTIDE SEQUENCE [LARGE SCALE GENOMIC DNA]</scope>
    <source>
        <strain evidence="3 4">CCMP1005</strain>
    </source>
</reference>
<evidence type="ECO:0008006" key="5">
    <source>
        <dbReference type="Google" id="ProtNLM"/>
    </source>
</evidence>
<keyword evidence="1" id="KW-0175">Coiled coil</keyword>
<dbReference type="Proteomes" id="UP000266841">
    <property type="component" value="Unassembled WGS sequence"/>
</dbReference>
<sequence length="1295" mass="145680">MSQSQSTNSNRASSRTRPRIAFEAGQSATETDQPSTPKGTNSPTEQAEQSGKAYVASLPNAKDLDELNDTTAKLIRLAILAIETRKRATDQGKDENFKPKSFPTRPSITYDAPDGVKASEEYEALVREQQKAFDDFLRGEANRIKELTLLKASHAEEQVIVAFAEELPFLAELAIVQNGGDPDDHDKHQLVIETIGRFVLSTIKDTKLSAKEFIELYMKVHNLDACPSPLDSIGIHASVSSAIAEINVGRDASMTDDTVEVEETEANKDLVKKYAQTISYWVQGVIWVPIKVLLSTIEANEKSAKFKALKARKKREDCSKRVEGILRRQTPVEERTMRGVAKEAAAEENEKLSREVQSLKDQLAHFTGKQNNGKAKNGKRRGRGRSAANQRSQRSRSRDKDSRRSRGKSNGNSNPNQSTQQRFKRRQAKQARQPIESIIQQEKKRLENQFAQLEREAEKRGEKEYGFRVDPSISHHRNAIRIMGDSPMWYSSSKPATCTFHDLTSSNVLKSGAASILGLGRSFIPVPRRTTELKTIKDATADLHRQISWKFIFAGDESTMTKTKLYVKTDKNPSLPSFVIDRRLGDFTRGLERNFRSRRPGNSNLLPYQQKLLEELQSNPEIIIAQSDKGLGPCAVDLERYIKDGIRHICDESSYEIISDEQGAEDIATLDSEILEWLHVNEDNVLPMHVKYIKKHLEKTRENPYGYAYQLYKLHKKTIDTRLVVSDCGSLIHALGKWVNEMLQPIMLTQKTYFKNTPELIKLLRDLGPIPSNASIFTYDAIKMYPSIETEACLERLAAYLRRPETQAEFTHYHPDALIEALGLVMRNNRFKFGDVLVKQIKGIAMGMSPAPPISNLYVAIHEEEEVLQYLTCNWLLFLKRFIDDGIGIWLHHPDLAEDERRWKEFQSVVARGGLAWDFSKRSNQIDFMDVTISLVDNRVAFEYDRCDDTHAPGPYLIEGVEVDGKQTRRQIDSRGLVDRRLLDVVTSKKGTERARQTPASRDASAQRARLERGETLTFHYTNTRLRLRNVQSPGTAVFGDRHANEDELPIETGDRRALAIRIRDQLKPGTAVPWPSVSQSPGTAVSGDRHANEDEPNSGTAMSRSRRAESSKRPGTAISPASNARNHSGTAISLRDSHIPEPSCRIINGTGLANRALAARPNYSGTARSLILGEVRQDSGTSISLGDSHVPEPSSRITHGTGLANRALSRRAELFGDRQIPNPWRANRALSRRAELFGDRQIPNPWRVFDLRERDTKQTVEYTQRYGIAGVLVVYDAFCKRSESKSGVPSLANN</sequence>
<feature type="compositionally biased region" description="Low complexity" evidence="2">
    <location>
        <begin position="1"/>
        <end position="15"/>
    </location>
</feature>
<feature type="region of interest" description="Disordered" evidence="2">
    <location>
        <begin position="1"/>
        <end position="62"/>
    </location>
</feature>
<keyword evidence="4" id="KW-1185">Reference proteome</keyword>
<feature type="region of interest" description="Disordered" evidence="2">
    <location>
        <begin position="329"/>
        <end position="433"/>
    </location>
</feature>
<accession>K0SXC8</accession>
<comment type="caution">
    <text evidence="3">The sequence shown here is derived from an EMBL/GenBank/DDBJ whole genome shotgun (WGS) entry which is preliminary data.</text>
</comment>
<evidence type="ECO:0000256" key="1">
    <source>
        <dbReference type="SAM" id="Coils"/>
    </source>
</evidence>
<feature type="region of interest" description="Disordered" evidence="2">
    <location>
        <begin position="88"/>
        <end position="113"/>
    </location>
</feature>
<dbReference type="EMBL" id="AGNL01015624">
    <property type="protein sequence ID" value="EJK65631.1"/>
    <property type="molecule type" value="Genomic_DNA"/>
</dbReference>
<feature type="compositionally biased region" description="Polar residues" evidence="2">
    <location>
        <begin position="26"/>
        <end position="49"/>
    </location>
</feature>
<evidence type="ECO:0000256" key="2">
    <source>
        <dbReference type="SAM" id="MobiDB-lite"/>
    </source>
</evidence>
<protein>
    <recommendedName>
        <fullName evidence="5">Reverse transcriptase domain-containing protein</fullName>
    </recommendedName>
</protein>
<evidence type="ECO:0000313" key="4">
    <source>
        <dbReference type="Proteomes" id="UP000266841"/>
    </source>
</evidence>
<feature type="compositionally biased region" description="Basic and acidic residues" evidence="2">
    <location>
        <begin position="329"/>
        <end position="358"/>
    </location>
</feature>
<dbReference type="PANTHER" id="PTHR21301">
    <property type="entry name" value="REVERSE TRANSCRIPTASE"/>
    <property type="match status" value="1"/>
</dbReference>
<feature type="region of interest" description="Disordered" evidence="2">
    <location>
        <begin position="988"/>
        <end position="1010"/>
    </location>
</feature>
<gene>
    <name evidence="3" type="ORF">THAOC_13489</name>
</gene>
<feature type="region of interest" description="Disordered" evidence="2">
    <location>
        <begin position="1181"/>
        <end position="1201"/>
    </location>
</feature>
<dbReference type="PANTHER" id="PTHR21301:SF10">
    <property type="entry name" value="REVERSE TRANSCRIPTASE DOMAIN-CONTAINING PROTEIN"/>
    <property type="match status" value="1"/>
</dbReference>
<feature type="compositionally biased region" description="Basic and acidic residues" evidence="2">
    <location>
        <begin position="88"/>
        <end position="98"/>
    </location>
</feature>
<evidence type="ECO:0000313" key="3">
    <source>
        <dbReference type="EMBL" id="EJK65631.1"/>
    </source>
</evidence>
<proteinExistence type="predicted"/>
<feature type="compositionally biased region" description="Polar residues" evidence="2">
    <location>
        <begin position="1120"/>
        <end position="1132"/>
    </location>
</feature>
<dbReference type="OrthoDB" id="9908726at2759"/>